<evidence type="ECO:0000256" key="3">
    <source>
        <dbReference type="ARBA" id="ARBA00022741"/>
    </source>
</evidence>
<dbReference type="PROSITE" id="PS00107">
    <property type="entry name" value="PROTEIN_KINASE_ATP"/>
    <property type="match status" value="1"/>
</dbReference>
<dbReference type="GO" id="GO:0005634">
    <property type="term" value="C:nucleus"/>
    <property type="evidence" value="ECO:0007669"/>
    <property type="project" value="TreeGrafter"/>
</dbReference>
<feature type="binding site" evidence="6">
    <location>
        <position position="90"/>
    </location>
    <ligand>
        <name>ATP</name>
        <dbReference type="ChEBI" id="CHEBI:30616"/>
    </ligand>
</feature>
<accession>A0A9P9BG69</accession>
<dbReference type="PANTHER" id="PTHR45646">
    <property type="entry name" value="SERINE/THREONINE-PROTEIN KINASE DOA-RELATED"/>
    <property type="match status" value="1"/>
</dbReference>
<dbReference type="InterPro" id="IPR051175">
    <property type="entry name" value="CLK_kinases"/>
</dbReference>
<keyword evidence="11" id="KW-1185">Reference proteome</keyword>
<comment type="caution">
    <text evidence="10">The sequence shown here is derived from an EMBL/GenBank/DDBJ whole genome shotgun (WGS) entry which is preliminary data.</text>
</comment>
<evidence type="ECO:0000259" key="9">
    <source>
        <dbReference type="PROSITE" id="PS50011"/>
    </source>
</evidence>
<comment type="similarity">
    <text evidence="7">Belongs to the protein kinase superfamily.</text>
</comment>
<dbReference type="PANTHER" id="PTHR45646:SF11">
    <property type="entry name" value="SERINE_THREONINE-PROTEIN KINASE DOA"/>
    <property type="match status" value="1"/>
</dbReference>
<dbReference type="InterPro" id="IPR008271">
    <property type="entry name" value="Ser/Thr_kinase_AS"/>
</dbReference>
<evidence type="ECO:0000256" key="4">
    <source>
        <dbReference type="ARBA" id="ARBA00022777"/>
    </source>
</evidence>
<dbReference type="SMART" id="SM00220">
    <property type="entry name" value="S_TKc"/>
    <property type="match status" value="1"/>
</dbReference>
<evidence type="ECO:0000313" key="10">
    <source>
        <dbReference type="EMBL" id="KAH7014369.1"/>
    </source>
</evidence>
<evidence type="ECO:0000256" key="1">
    <source>
        <dbReference type="ARBA" id="ARBA00022527"/>
    </source>
</evidence>
<dbReference type="InterPro" id="IPR000719">
    <property type="entry name" value="Prot_kinase_dom"/>
</dbReference>
<gene>
    <name evidence="10" type="ORF">B0I36DRAFT_378110</name>
</gene>
<dbReference type="InterPro" id="IPR017441">
    <property type="entry name" value="Protein_kinase_ATP_BS"/>
</dbReference>
<dbReference type="GO" id="GO:0005524">
    <property type="term" value="F:ATP binding"/>
    <property type="evidence" value="ECO:0007669"/>
    <property type="project" value="UniProtKB-UniRule"/>
</dbReference>
<dbReference type="SUPFAM" id="SSF56112">
    <property type="entry name" value="Protein kinase-like (PK-like)"/>
    <property type="match status" value="1"/>
</dbReference>
<feature type="region of interest" description="Disordered" evidence="8">
    <location>
        <begin position="393"/>
        <end position="428"/>
    </location>
</feature>
<proteinExistence type="inferred from homology"/>
<keyword evidence="2" id="KW-0808">Transferase</keyword>
<dbReference type="OrthoDB" id="5979581at2759"/>
<sequence>MSFISRVWNQLGRRALRPRSFANPNFTRLPPDQGIEEETLPDYLPQRYYPVRIGEVFADRYQVVGKLGYGATSTVWLARDLSQRRHVALKVFIRSQALGDHLENEMAMFKRIEQRPSDHPGRDAVRTLLDSFQVKGPDGDHLVLAHPPLWRSIEAIIRRTNPRRLPPSGLRYVLKELFLALDYLHRECNIIHTDIKADNIMFSISDTSVFTDFEEAEVREPSPRKELDGRTIYLSRILKSTGMVGPPVLCDFGSAVFGDTEHRECVQPHVYRAPEVTLEALWDYKIDIWNVGCMIWDIFEGAQLFNGIDPEHHAYRRRAHLAEIIALLGPPPKDLLARGHLARKFFSDEGTYIGGLQVPDPTPLESLEELLAGEDKRRFLEFMQKMLQWDPEKRASAAELQQDPWIQEPIEGQLAESPRGVAKDVSRG</sequence>
<evidence type="ECO:0000256" key="5">
    <source>
        <dbReference type="ARBA" id="ARBA00022840"/>
    </source>
</evidence>
<dbReference type="Pfam" id="PF00069">
    <property type="entry name" value="Pkinase"/>
    <property type="match status" value="1"/>
</dbReference>
<dbReference type="InterPro" id="IPR011009">
    <property type="entry name" value="Kinase-like_dom_sf"/>
</dbReference>
<dbReference type="Gene3D" id="1.10.510.10">
    <property type="entry name" value="Transferase(Phosphotransferase) domain 1"/>
    <property type="match status" value="1"/>
</dbReference>
<evidence type="ECO:0000313" key="11">
    <source>
        <dbReference type="Proteomes" id="UP000756346"/>
    </source>
</evidence>
<organism evidence="10 11">
    <name type="scientific">Microdochium trichocladiopsis</name>
    <dbReference type="NCBI Taxonomy" id="1682393"/>
    <lineage>
        <taxon>Eukaryota</taxon>
        <taxon>Fungi</taxon>
        <taxon>Dikarya</taxon>
        <taxon>Ascomycota</taxon>
        <taxon>Pezizomycotina</taxon>
        <taxon>Sordariomycetes</taxon>
        <taxon>Xylariomycetidae</taxon>
        <taxon>Xylariales</taxon>
        <taxon>Microdochiaceae</taxon>
        <taxon>Microdochium</taxon>
    </lineage>
</organism>
<dbReference type="GO" id="GO:0043484">
    <property type="term" value="P:regulation of RNA splicing"/>
    <property type="evidence" value="ECO:0007669"/>
    <property type="project" value="TreeGrafter"/>
</dbReference>
<keyword evidence="5 6" id="KW-0067">ATP-binding</keyword>
<feature type="domain" description="Protein kinase" evidence="9">
    <location>
        <begin position="61"/>
        <end position="406"/>
    </location>
</feature>
<dbReference type="PROSITE" id="PS00108">
    <property type="entry name" value="PROTEIN_KINASE_ST"/>
    <property type="match status" value="1"/>
</dbReference>
<reference evidence="10" key="1">
    <citation type="journal article" date="2021" name="Nat. Commun.">
        <title>Genetic determinants of endophytism in the Arabidopsis root mycobiome.</title>
        <authorList>
            <person name="Mesny F."/>
            <person name="Miyauchi S."/>
            <person name="Thiergart T."/>
            <person name="Pickel B."/>
            <person name="Atanasova L."/>
            <person name="Karlsson M."/>
            <person name="Huettel B."/>
            <person name="Barry K.W."/>
            <person name="Haridas S."/>
            <person name="Chen C."/>
            <person name="Bauer D."/>
            <person name="Andreopoulos W."/>
            <person name="Pangilinan J."/>
            <person name="LaButti K."/>
            <person name="Riley R."/>
            <person name="Lipzen A."/>
            <person name="Clum A."/>
            <person name="Drula E."/>
            <person name="Henrissat B."/>
            <person name="Kohler A."/>
            <person name="Grigoriev I.V."/>
            <person name="Martin F.M."/>
            <person name="Hacquard S."/>
        </authorList>
    </citation>
    <scope>NUCLEOTIDE SEQUENCE</scope>
    <source>
        <strain evidence="10">MPI-CAGE-CH-0230</strain>
    </source>
</reference>
<dbReference type="PROSITE" id="PS50011">
    <property type="entry name" value="PROTEIN_KINASE_DOM"/>
    <property type="match status" value="1"/>
</dbReference>
<dbReference type="GeneID" id="70190177"/>
<keyword evidence="4 10" id="KW-0418">Kinase</keyword>
<keyword evidence="3 6" id="KW-0547">Nucleotide-binding</keyword>
<dbReference type="EMBL" id="JAGTJQ010000013">
    <property type="protein sequence ID" value="KAH7014369.1"/>
    <property type="molecule type" value="Genomic_DNA"/>
</dbReference>
<dbReference type="AlphaFoldDB" id="A0A9P9BG69"/>
<dbReference type="RefSeq" id="XP_046005336.1">
    <property type="nucleotide sequence ID" value="XM_046160631.1"/>
</dbReference>
<protein>
    <submittedName>
        <fullName evidence="10">Kinase domain protein</fullName>
    </submittedName>
</protein>
<name>A0A9P9BG69_9PEZI</name>
<evidence type="ECO:0000256" key="6">
    <source>
        <dbReference type="PROSITE-ProRule" id="PRU10141"/>
    </source>
</evidence>
<evidence type="ECO:0000256" key="2">
    <source>
        <dbReference type="ARBA" id="ARBA00022679"/>
    </source>
</evidence>
<evidence type="ECO:0000256" key="7">
    <source>
        <dbReference type="RuleBase" id="RU000304"/>
    </source>
</evidence>
<keyword evidence="1 7" id="KW-0723">Serine/threonine-protein kinase</keyword>
<dbReference type="GO" id="GO:0004674">
    <property type="term" value="F:protein serine/threonine kinase activity"/>
    <property type="evidence" value="ECO:0007669"/>
    <property type="project" value="UniProtKB-KW"/>
</dbReference>
<dbReference type="Gene3D" id="3.30.200.20">
    <property type="entry name" value="Phosphorylase Kinase, domain 1"/>
    <property type="match status" value="1"/>
</dbReference>
<dbReference type="Proteomes" id="UP000756346">
    <property type="component" value="Unassembled WGS sequence"/>
</dbReference>
<evidence type="ECO:0000256" key="8">
    <source>
        <dbReference type="SAM" id="MobiDB-lite"/>
    </source>
</evidence>